<protein>
    <recommendedName>
        <fullName evidence="4">Secreted protein</fullName>
    </recommendedName>
</protein>
<evidence type="ECO:0000313" key="2">
    <source>
        <dbReference type="EMBL" id="OAQ29038.1"/>
    </source>
</evidence>
<evidence type="ECO:0000313" key="3">
    <source>
        <dbReference type="Proteomes" id="UP000078512"/>
    </source>
</evidence>
<gene>
    <name evidence="2" type="ORF">K457DRAFT_138320</name>
</gene>
<dbReference type="EMBL" id="KV442044">
    <property type="protein sequence ID" value="OAQ29038.1"/>
    <property type="molecule type" value="Genomic_DNA"/>
</dbReference>
<dbReference type="Proteomes" id="UP000078512">
    <property type="component" value="Unassembled WGS sequence"/>
</dbReference>
<reference evidence="2 3" key="1">
    <citation type="submission" date="2016-05" db="EMBL/GenBank/DDBJ databases">
        <title>Genome sequencing reveals origins of a unique bacterial endosymbiosis in the earliest lineages of terrestrial Fungi.</title>
        <authorList>
            <consortium name="DOE Joint Genome Institute"/>
            <person name="Uehling J."/>
            <person name="Gryganskyi A."/>
            <person name="Hameed K."/>
            <person name="Tschaplinski T."/>
            <person name="Misztal P."/>
            <person name="Wu S."/>
            <person name="Desiro A."/>
            <person name="Vande Pol N."/>
            <person name="Du Z.-Y."/>
            <person name="Zienkiewicz A."/>
            <person name="Zienkiewicz K."/>
            <person name="Morin E."/>
            <person name="Tisserant E."/>
            <person name="Splivallo R."/>
            <person name="Hainaut M."/>
            <person name="Henrissat B."/>
            <person name="Ohm R."/>
            <person name="Kuo A."/>
            <person name="Yan J."/>
            <person name="Lipzen A."/>
            <person name="Nolan M."/>
            <person name="Labutti K."/>
            <person name="Barry K."/>
            <person name="Goldstein A."/>
            <person name="Labbe J."/>
            <person name="Schadt C."/>
            <person name="Tuskan G."/>
            <person name="Grigoriev I."/>
            <person name="Martin F."/>
            <person name="Vilgalys R."/>
            <person name="Bonito G."/>
        </authorList>
    </citation>
    <scope>NUCLEOTIDE SEQUENCE [LARGE SCALE GENOMIC DNA]</scope>
    <source>
        <strain evidence="2 3">AG-77</strain>
    </source>
</reference>
<sequence length="102" mass="11733">MVMTLSSFLPYCLLVAFLPLPHYHLNYDELSFGVSVCKSLLSRVNSALVRFHGPHPPRSLCHQPRWGPMIHVPPQPEHRSCPIQLSWLREKGHFFLPFGSFP</sequence>
<keyword evidence="1" id="KW-0732">Signal</keyword>
<accession>A0A197JVN9</accession>
<evidence type="ECO:0008006" key="4">
    <source>
        <dbReference type="Google" id="ProtNLM"/>
    </source>
</evidence>
<keyword evidence="3" id="KW-1185">Reference proteome</keyword>
<evidence type="ECO:0000256" key="1">
    <source>
        <dbReference type="SAM" id="SignalP"/>
    </source>
</evidence>
<proteinExistence type="predicted"/>
<organism evidence="2 3">
    <name type="scientific">Linnemannia elongata AG-77</name>
    <dbReference type="NCBI Taxonomy" id="1314771"/>
    <lineage>
        <taxon>Eukaryota</taxon>
        <taxon>Fungi</taxon>
        <taxon>Fungi incertae sedis</taxon>
        <taxon>Mucoromycota</taxon>
        <taxon>Mortierellomycotina</taxon>
        <taxon>Mortierellomycetes</taxon>
        <taxon>Mortierellales</taxon>
        <taxon>Mortierellaceae</taxon>
        <taxon>Linnemannia</taxon>
    </lineage>
</organism>
<feature type="chain" id="PRO_5008276308" description="Secreted protein" evidence="1">
    <location>
        <begin position="18"/>
        <end position="102"/>
    </location>
</feature>
<dbReference type="AlphaFoldDB" id="A0A197JVN9"/>
<name>A0A197JVN9_9FUNG</name>
<feature type="signal peptide" evidence="1">
    <location>
        <begin position="1"/>
        <end position="17"/>
    </location>
</feature>